<evidence type="ECO:0008006" key="5">
    <source>
        <dbReference type="Google" id="ProtNLM"/>
    </source>
</evidence>
<dbReference type="EMBL" id="CADEBD010000494">
    <property type="protein sequence ID" value="CAB3256731.1"/>
    <property type="molecule type" value="Genomic_DNA"/>
</dbReference>
<evidence type="ECO:0000313" key="2">
    <source>
        <dbReference type="EMBL" id="CAB3256731.1"/>
    </source>
</evidence>
<dbReference type="OrthoDB" id="514167at2759"/>
<comment type="caution">
    <text evidence="1">The sequence shown here is derived from an EMBL/GenBank/DDBJ whole genome shotgun (WGS) entry which is preliminary data.</text>
</comment>
<sequence>MSNIFKLKLSALGHPNPETFNCEDEKEYRSVVLWLEDQKIRHYKIEEREGLRNIDDDAWISAYNTYQNDLVSPVTEGTPNEQLNWLLSYAVRLEYADNAEKYKEAKYEQPKQAAPNVVTSNPLDNLDFDCPAFKAGVERICTLAGVGPHLDPKFRLAALAKILNTKPHPDPPTTEANIIQQPADVLKLLFVQDLRELQTTINEALVAVQTVTADPRTDTKLGRVGR</sequence>
<dbReference type="Proteomes" id="UP000494256">
    <property type="component" value="Unassembled WGS sequence"/>
</dbReference>
<dbReference type="Pfam" id="PF10036">
    <property type="entry name" value="RLL"/>
    <property type="match status" value="2"/>
</dbReference>
<organism evidence="1 3">
    <name type="scientific">Arctia plantaginis</name>
    <name type="common">Wood tiger moth</name>
    <name type="synonym">Phalaena plantaginis</name>
    <dbReference type="NCBI Taxonomy" id="874455"/>
    <lineage>
        <taxon>Eukaryota</taxon>
        <taxon>Metazoa</taxon>
        <taxon>Ecdysozoa</taxon>
        <taxon>Arthropoda</taxon>
        <taxon>Hexapoda</taxon>
        <taxon>Insecta</taxon>
        <taxon>Pterygota</taxon>
        <taxon>Neoptera</taxon>
        <taxon>Endopterygota</taxon>
        <taxon>Lepidoptera</taxon>
        <taxon>Glossata</taxon>
        <taxon>Ditrysia</taxon>
        <taxon>Noctuoidea</taxon>
        <taxon>Erebidae</taxon>
        <taxon>Arctiinae</taxon>
        <taxon>Arctia</taxon>
    </lineage>
</organism>
<reference evidence="3 4" key="1">
    <citation type="submission" date="2020-04" db="EMBL/GenBank/DDBJ databases">
        <authorList>
            <person name="Wallbank WR R."/>
            <person name="Pardo Diaz C."/>
            <person name="Kozak K."/>
            <person name="Martin S."/>
            <person name="Jiggins C."/>
            <person name="Moest M."/>
            <person name="Warren A I."/>
            <person name="Byers J.R.P. K."/>
            <person name="Montejo-Kovacevich G."/>
            <person name="Yen C E."/>
        </authorList>
    </citation>
    <scope>NUCLEOTIDE SEQUENCE [LARGE SCALE GENOMIC DNA]</scope>
</reference>
<protein>
    <recommendedName>
        <fullName evidence="5">RNA transcription, translation and transport factor protein</fullName>
    </recommendedName>
</protein>
<dbReference type="AlphaFoldDB" id="A0A8S0Z9U6"/>
<name>A0A8S0Z9U6_ARCPL</name>
<dbReference type="InterPro" id="IPR019265">
    <property type="entry name" value="RTRAF"/>
</dbReference>
<evidence type="ECO:0000313" key="4">
    <source>
        <dbReference type="Proteomes" id="UP000494256"/>
    </source>
</evidence>
<dbReference type="EMBL" id="CADEBC010000369">
    <property type="protein sequence ID" value="CAB3229190.1"/>
    <property type="molecule type" value="Genomic_DNA"/>
</dbReference>
<accession>A0A8S0Z9U6</accession>
<proteinExistence type="predicted"/>
<dbReference type="Proteomes" id="UP000494106">
    <property type="component" value="Unassembled WGS sequence"/>
</dbReference>
<evidence type="ECO:0000313" key="3">
    <source>
        <dbReference type="Proteomes" id="UP000494106"/>
    </source>
</evidence>
<gene>
    <name evidence="2" type="ORF">APLA_LOCUS15741</name>
    <name evidence="1" type="ORF">APLA_LOCUS3857</name>
</gene>
<dbReference type="PANTHER" id="PTHR15924">
    <property type="entry name" value="CLE"/>
    <property type="match status" value="1"/>
</dbReference>
<evidence type="ECO:0000313" key="1">
    <source>
        <dbReference type="EMBL" id="CAB3229190.1"/>
    </source>
</evidence>
<keyword evidence="3" id="KW-1185">Reference proteome</keyword>